<name>A0A871RL95_DEKBR</name>
<keyword evidence="1" id="KW-0175">Coiled coil</keyword>
<dbReference type="EMBL" id="CP063137">
    <property type="protein sequence ID" value="QOU22590.1"/>
    <property type="molecule type" value="Genomic_DNA"/>
</dbReference>
<proteinExistence type="predicted"/>
<dbReference type="RefSeq" id="XP_041139083.1">
    <property type="nucleotide sequence ID" value="XM_041281292.1"/>
</dbReference>
<evidence type="ECO:0000313" key="3">
    <source>
        <dbReference type="Proteomes" id="UP000663131"/>
    </source>
</evidence>
<accession>A0A871RL95</accession>
<evidence type="ECO:0000313" key="2">
    <source>
        <dbReference type="EMBL" id="QOU22590.1"/>
    </source>
</evidence>
<dbReference type="AlphaFoldDB" id="A0A871RL95"/>
<dbReference type="KEGG" id="bbrx:BRETT_002772"/>
<protein>
    <submittedName>
        <fullName evidence="2">Uncharacterized protein</fullName>
    </submittedName>
</protein>
<reference evidence="2" key="1">
    <citation type="submission" date="2020-10" db="EMBL/GenBank/DDBJ databases">
        <authorList>
            <person name="Palmer J.M."/>
        </authorList>
    </citation>
    <scope>NUCLEOTIDE SEQUENCE</scope>
    <source>
        <strain evidence="2">UCD 2041</strain>
    </source>
</reference>
<gene>
    <name evidence="2" type="ORF">BRETT_002772</name>
</gene>
<dbReference type="GeneID" id="64574696"/>
<sequence length="262" mass="30798">MSDNESDQSVDSAYIDTLKSQIAEKKELLQVAKELLQKTSNKKQENDPRDEILSLIEVLKRLPYNPARNDVVDVSLAKAQLTSENESLDRLIKQLKDANSNDLEGQEDIHRKLLVLYDRLDKFLDKDLSEKERKRTELLELRQDDKTMDDYVEEKYTTLEEHIQNLRTRSLKLTEFTRILVDEYILKNELPVFESDEQLQHKKRKFLQLLELLLNNKLMSPENGREKTVLVASKDDPLIRYLLVNNIATVDRLDSNRIRLMM</sequence>
<dbReference type="OrthoDB" id="3997871at2759"/>
<evidence type="ECO:0000256" key="1">
    <source>
        <dbReference type="SAM" id="Coils"/>
    </source>
</evidence>
<feature type="coiled-coil region" evidence="1">
    <location>
        <begin position="78"/>
        <end position="144"/>
    </location>
</feature>
<reference evidence="2" key="2">
    <citation type="journal article" name="BMC Genomics">
        <title>New genome assemblies reveal patterns of domestication and adaptation across Brettanomyces (Dekkera) species.</title>
        <authorList>
            <person name="Roach M.J."/>
            <person name="Borneman A.R."/>
        </authorList>
    </citation>
    <scope>NUCLEOTIDE SEQUENCE</scope>
    <source>
        <strain evidence="2">UCD 2041</strain>
    </source>
</reference>
<organism evidence="2 3">
    <name type="scientific">Dekkera bruxellensis</name>
    <name type="common">Brettanomyces custersii</name>
    <dbReference type="NCBI Taxonomy" id="5007"/>
    <lineage>
        <taxon>Eukaryota</taxon>
        <taxon>Fungi</taxon>
        <taxon>Dikarya</taxon>
        <taxon>Ascomycota</taxon>
        <taxon>Saccharomycotina</taxon>
        <taxon>Pichiomycetes</taxon>
        <taxon>Pichiales</taxon>
        <taxon>Pichiaceae</taxon>
        <taxon>Brettanomyces</taxon>
    </lineage>
</organism>
<feature type="coiled-coil region" evidence="1">
    <location>
        <begin position="15"/>
        <end position="45"/>
    </location>
</feature>
<dbReference type="Proteomes" id="UP000663131">
    <property type="component" value="Chromosome 9"/>
</dbReference>